<dbReference type="PANTHER" id="PTHR43669:SF3">
    <property type="entry name" value="ALCOHOL DEHYDROGENASE, PUTATIVE (AFU_ORTHOLOGUE AFUA_3G03445)-RELATED"/>
    <property type="match status" value="1"/>
</dbReference>
<dbReference type="GO" id="GO:0016491">
    <property type="term" value="F:oxidoreductase activity"/>
    <property type="evidence" value="ECO:0007669"/>
    <property type="project" value="UniProtKB-KW"/>
</dbReference>
<dbReference type="Pfam" id="PF13561">
    <property type="entry name" value="adh_short_C2"/>
    <property type="match status" value="1"/>
</dbReference>
<dbReference type="AlphaFoldDB" id="F8WST7"/>
<dbReference type="InterPro" id="IPR002347">
    <property type="entry name" value="SDR_fam"/>
</dbReference>
<dbReference type="SUPFAM" id="SSF51735">
    <property type="entry name" value="NAD(P)-binding Rossmann-fold domains"/>
    <property type="match status" value="1"/>
</dbReference>
<gene>
    <name evidence="3" type="primary">cscH</name>
    <name evidence="4" type="ORF">GCM10007860_15820</name>
</gene>
<evidence type="ECO:0000313" key="3">
    <source>
        <dbReference type="EMBL" id="BAK53924.1"/>
    </source>
</evidence>
<dbReference type="RefSeq" id="WP_018747412.1">
    <property type="nucleotide sequence ID" value="NZ_BSOZ01000018.1"/>
</dbReference>
<dbReference type="PANTHER" id="PTHR43669">
    <property type="entry name" value="5-KETO-D-GLUCONATE 5-REDUCTASE"/>
    <property type="match status" value="1"/>
</dbReference>
<reference evidence="5" key="3">
    <citation type="journal article" date="2019" name="Int. J. Syst. Evol. Microbiol.">
        <title>The Global Catalogue of Microorganisms (GCM) 10K type strain sequencing project: providing services to taxonomists for standard genome sequencing and annotation.</title>
        <authorList>
            <consortium name="The Broad Institute Genomics Platform"/>
            <consortium name="The Broad Institute Genome Sequencing Center for Infectious Disease"/>
            <person name="Wu L."/>
            <person name="Ma J."/>
        </authorList>
    </citation>
    <scope>NUCLEOTIDE SEQUENCE [LARGE SCALE GENOMIC DNA]</scope>
    <source>
        <strain evidence="5">NBRC 104970</strain>
    </source>
</reference>
<evidence type="ECO:0000313" key="4">
    <source>
        <dbReference type="EMBL" id="GLS04435.1"/>
    </source>
</evidence>
<dbReference type="EMBL" id="BSOZ01000018">
    <property type="protein sequence ID" value="GLS04435.1"/>
    <property type="molecule type" value="Genomic_DNA"/>
</dbReference>
<organism evidence="3">
    <name type="scientific">Chitiniphilus shinanonensis</name>
    <dbReference type="NCBI Taxonomy" id="553088"/>
    <lineage>
        <taxon>Bacteria</taxon>
        <taxon>Pseudomonadati</taxon>
        <taxon>Pseudomonadota</taxon>
        <taxon>Betaproteobacteria</taxon>
        <taxon>Neisseriales</taxon>
        <taxon>Chitinibacteraceae</taxon>
        <taxon>Chitiniphilus</taxon>
    </lineage>
</organism>
<sequence>MTLQDKNAVVYGGGGALGGAIARAYAAAGARVFLAGRTPGRLGAVADSIIGKGGRAEIAQVDALDERALTEHCAEIARQAGHLDIAVNAIGVDHIQGEPLSSLTLADFALPVDTYIRSHFLIAKAAARQMMPQGSGVVLALTTPASRMTGPGYLGHCVACAGVEALTRHLAGELGGAGVRAVCIRSHAIPEAMTHGSHSRRIFERSAQALGIDVAELMAGAARGTPLQRLPTLDQLAQTAVFLASDAAAAMTGAIVNLNGGSILD</sequence>
<name>F8WST7_9NEIS</name>
<dbReference type="PRINTS" id="PR00081">
    <property type="entry name" value="GDHRDH"/>
</dbReference>
<protein>
    <submittedName>
        <fullName evidence="3 4">Short-chain dehydrogenase</fullName>
    </submittedName>
</protein>
<dbReference type="InterPro" id="IPR036291">
    <property type="entry name" value="NAD(P)-bd_dom_sf"/>
</dbReference>
<reference evidence="4" key="4">
    <citation type="submission" date="2023-01" db="EMBL/GenBank/DDBJ databases">
        <title>Draft genome sequence of Chitiniphilus shinanonensis strain NBRC 104970.</title>
        <authorList>
            <person name="Sun Q."/>
            <person name="Mori K."/>
        </authorList>
    </citation>
    <scope>NUCLEOTIDE SEQUENCE</scope>
    <source>
        <strain evidence="4">NBRC 104970</strain>
    </source>
</reference>
<evidence type="ECO:0000256" key="2">
    <source>
        <dbReference type="ARBA" id="ARBA00023002"/>
    </source>
</evidence>
<proteinExistence type="inferred from homology"/>
<reference evidence="4" key="2">
    <citation type="journal article" date="2014" name="Int. J. Syst. Evol. Microbiol.">
        <title>Complete genome of a new Firmicutes species belonging to the dominant human colonic microbiota ('Ruminococcus bicirculans') reveals two chromosomes and a selective capacity to utilize plant glucans.</title>
        <authorList>
            <consortium name="NISC Comparative Sequencing Program"/>
            <person name="Wegmann U."/>
            <person name="Louis P."/>
            <person name="Goesmann A."/>
            <person name="Henrissat B."/>
            <person name="Duncan S.H."/>
            <person name="Flint H.J."/>
        </authorList>
    </citation>
    <scope>NUCLEOTIDE SEQUENCE</scope>
    <source>
        <strain evidence="4">NBRC 104970</strain>
    </source>
</reference>
<keyword evidence="5" id="KW-1185">Reference proteome</keyword>
<comment type="similarity">
    <text evidence="1">Belongs to the short-chain dehydrogenases/reductases (SDR) family.</text>
</comment>
<evidence type="ECO:0000256" key="1">
    <source>
        <dbReference type="ARBA" id="ARBA00006484"/>
    </source>
</evidence>
<dbReference type="Proteomes" id="UP001156836">
    <property type="component" value="Unassembled WGS sequence"/>
</dbReference>
<keyword evidence="2" id="KW-0560">Oxidoreductase</keyword>
<dbReference type="EMBL" id="AB649131">
    <property type="protein sequence ID" value="BAK53924.1"/>
    <property type="molecule type" value="Genomic_DNA"/>
</dbReference>
<reference evidence="3" key="1">
    <citation type="journal article" date="2012" name="J. Biosci. Bioeng.">
        <title>Isolation of genes coding for chitin-degrading enzymes in the novel chitinolytic bacterium, Chitiniphilus shinanonensis, and characterization of a gene coding for a family 19 chitinase.</title>
        <authorList>
            <person name="Huang L."/>
            <person name="Garbulewska E."/>
            <person name="Sato K."/>
            <person name="Kato Y."/>
            <person name="Nogawa M."/>
            <person name="Taguchi G."/>
            <person name="Shimosaka M."/>
        </authorList>
    </citation>
    <scope>NUCLEOTIDE SEQUENCE</scope>
    <source>
        <strain evidence="3">SAY3</strain>
    </source>
</reference>
<accession>F8WST7</accession>
<dbReference type="CDD" id="cd05233">
    <property type="entry name" value="SDR_c"/>
    <property type="match status" value="1"/>
</dbReference>
<dbReference type="Gene3D" id="3.40.50.720">
    <property type="entry name" value="NAD(P)-binding Rossmann-like Domain"/>
    <property type="match status" value="1"/>
</dbReference>
<evidence type="ECO:0000313" key="5">
    <source>
        <dbReference type="Proteomes" id="UP001156836"/>
    </source>
</evidence>